<protein>
    <recommendedName>
        <fullName evidence="3">GrdX protein</fullName>
    </recommendedName>
</protein>
<comment type="caution">
    <text evidence="1">The sequence shown here is derived from an EMBL/GenBank/DDBJ whole genome shotgun (WGS) entry which is preliminary data.</text>
</comment>
<name>A0A1V4I728_9FIRM</name>
<keyword evidence="2" id="KW-1185">Reference proteome</keyword>
<dbReference type="RefSeq" id="WP_079411722.1">
    <property type="nucleotide sequence ID" value="NZ_MZGW01000003.1"/>
</dbReference>
<reference evidence="1 2" key="1">
    <citation type="submission" date="2017-03" db="EMBL/GenBank/DDBJ databases">
        <title>Genome sequence of Clostridium thermoalcaliphilum DSM 7309.</title>
        <authorList>
            <person name="Poehlein A."/>
            <person name="Daniel R."/>
        </authorList>
    </citation>
    <scope>NUCLEOTIDE SEQUENCE [LARGE SCALE GENOMIC DNA]</scope>
    <source>
        <strain evidence="1 2">DSM 7309</strain>
    </source>
</reference>
<evidence type="ECO:0000313" key="2">
    <source>
        <dbReference type="Proteomes" id="UP000190140"/>
    </source>
</evidence>
<dbReference type="STRING" id="29349.CLOTH_09590"/>
<dbReference type="OrthoDB" id="9815289at2"/>
<sequence length="122" mass="14040">MIILTNNPLVKEKLSEKVIVQYIDCDYISLLTKCRDYIHKGFKILTHPLSGSIKPNETPYKSIAIKEGSQLDMDSLLLIEKSIDTANKFNNNFKTPDWNQTILDDFQVVDLDLIKNAIEKRI</sequence>
<evidence type="ECO:0000313" key="1">
    <source>
        <dbReference type="EMBL" id="OPJ55781.1"/>
    </source>
</evidence>
<proteinExistence type="predicted"/>
<dbReference type="InterPro" id="IPR047735">
    <property type="entry name" value="GrdX-like"/>
</dbReference>
<evidence type="ECO:0008006" key="3">
    <source>
        <dbReference type="Google" id="ProtNLM"/>
    </source>
</evidence>
<accession>A0A1V4I728</accession>
<dbReference type="Proteomes" id="UP000190140">
    <property type="component" value="Unassembled WGS sequence"/>
</dbReference>
<dbReference type="NCBIfam" id="NF038093">
    <property type="entry name" value="GrdX"/>
    <property type="match status" value="1"/>
</dbReference>
<organism evidence="1 2">
    <name type="scientific">Alkalithermobacter paradoxus</name>
    <dbReference type="NCBI Taxonomy" id="29349"/>
    <lineage>
        <taxon>Bacteria</taxon>
        <taxon>Bacillati</taxon>
        <taxon>Bacillota</taxon>
        <taxon>Clostridia</taxon>
        <taxon>Peptostreptococcales</taxon>
        <taxon>Tepidibacteraceae</taxon>
        <taxon>Alkalithermobacter</taxon>
    </lineage>
</organism>
<dbReference type="AlphaFoldDB" id="A0A1V4I728"/>
<gene>
    <name evidence="1" type="ORF">CLOTH_09590</name>
</gene>
<dbReference type="EMBL" id="MZGW01000003">
    <property type="protein sequence ID" value="OPJ55781.1"/>
    <property type="molecule type" value="Genomic_DNA"/>
</dbReference>